<evidence type="ECO:0000313" key="1">
    <source>
        <dbReference type="EMBL" id="OMO57373.1"/>
    </source>
</evidence>
<reference evidence="2" key="1">
    <citation type="submission" date="2013-09" db="EMBL/GenBank/DDBJ databases">
        <title>Corchorus olitorius genome sequencing.</title>
        <authorList>
            <person name="Alam M."/>
            <person name="Haque M.S."/>
            <person name="Islam M.S."/>
            <person name="Emdad E.M."/>
            <person name="Islam M.M."/>
            <person name="Ahmed B."/>
            <person name="Halim A."/>
            <person name="Hossen Q.M.M."/>
            <person name="Hossain M.Z."/>
            <person name="Ahmed R."/>
            <person name="Khan M.M."/>
            <person name="Islam R."/>
            <person name="Rashid M.M."/>
            <person name="Khan S.A."/>
            <person name="Rahman M.S."/>
            <person name="Alam M."/>
            <person name="Yahiya A.S."/>
            <person name="Khan M.S."/>
            <person name="Azam M.S."/>
            <person name="Haque T."/>
            <person name="Lashkar M.Z.H."/>
            <person name="Akhand A.I."/>
            <person name="Morshed G."/>
            <person name="Roy S."/>
            <person name="Uddin K.S."/>
            <person name="Rabeya T."/>
            <person name="Hossain A.S."/>
            <person name="Chowdhury A."/>
            <person name="Snigdha A.R."/>
            <person name="Mortoza M.S."/>
            <person name="Matin S.A."/>
            <person name="Hoque S.M.E."/>
            <person name="Islam M.K."/>
            <person name="Roy D.K."/>
            <person name="Haider R."/>
            <person name="Moosa M.M."/>
            <person name="Elias S.M."/>
            <person name="Hasan A.M."/>
            <person name="Jahan S."/>
            <person name="Shafiuddin M."/>
            <person name="Mahmood N."/>
            <person name="Shommy N.S."/>
        </authorList>
    </citation>
    <scope>NUCLEOTIDE SEQUENCE [LARGE SCALE GENOMIC DNA]</scope>
    <source>
        <strain evidence="2">cv. O-4</strain>
    </source>
</reference>
<dbReference type="EMBL" id="AWUE01022566">
    <property type="protein sequence ID" value="OMO57373.1"/>
    <property type="molecule type" value="Genomic_DNA"/>
</dbReference>
<name>A0A1R3GH14_9ROSI</name>
<evidence type="ECO:0000313" key="2">
    <source>
        <dbReference type="Proteomes" id="UP000187203"/>
    </source>
</evidence>
<proteinExistence type="predicted"/>
<protein>
    <submittedName>
        <fullName evidence="1">Uncharacterized protein</fullName>
    </submittedName>
</protein>
<comment type="caution">
    <text evidence="1">The sequence shown here is derived from an EMBL/GenBank/DDBJ whole genome shotgun (WGS) entry which is preliminary data.</text>
</comment>
<accession>A0A1R3GH14</accession>
<organism evidence="1 2">
    <name type="scientific">Corchorus olitorius</name>
    <dbReference type="NCBI Taxonomy" id="93759"/>
    <lineage>
        <taxon>Eukaryota</taxon>
        <taxon>Viridiplantae</taxon>
        <taxon>Streptophyta</taxon>
        <taxon>Embryophyta</taxon>
        <taxon>Tracheophyta</taxon>
        <taxon>Spermatophyta</taxon>
        <taxon>Magnoliopsida</taxon>
        <taxon>eudicotyledons</taxon>
        <taxon>Gunneridae</taxon>
        <taxon>Pentapetalae</taxon>
        <taxon>rosids</taxon>
        <taxon>malvids</taxon>
        <taxon>Malvales</taxon>
        <taxon>Malvaceae</taxon>
        <taxon>Grewioideae</taxon>
        <taxon>Apeibeae</taxon>
        <taxon>Corchorus</taxon>
    </lineage>
</organism>
<gene>
    <name evidence="1" type="ORF">COLO4_35417</name>
</gene>
<sequence length="37" mass="4251">MKNIYGAFQYPSLGDKSQSLMSCQEMVTWQPTWPLLA</sequence>
<keyword evidence="2" id="KW-1185">Reference proteome</keyword>
<dbReference type="Proteomes" id="UP000187203">
    <property type="component" value="Unassembled WGS sequence"/>
</dbReference>
<dbReference type="AlphaFoldDB" id="A0A1R3GH14"/>